<dbReference type="Pfam" id="PF00583">
    <property type="entry name" value="Acetyltransf_1"/>
    <property type="match status" value="1"/>
</dbReference>
<organism evidence="2 3">
    <name type="scientific">Luteimonas colneyensis</name>
    <dbReference type="NCBI Taxonomy" id="2762230"/>
    <lineage>
        <taxon>Bacteria</taxon>
        <taxon>Pseudomonadati</taxon>
        <taxon>Pseudomonadota</taxon>
        <taxon>Gammaproteobacteria</taxon>
        <taxon>Lysobacterales</taxon>
        <taxon>Lysobacteraceae</taxon>
        <taxon>Luteimonas</taxon>
    </lineage>
</organism>
<keyword evidence="3" id="KW-1185">Reference proteome</keyword>
<sequence>MAGALVASLALRPATAHDFAFCEQLSRSNMAGYRAARGIAWDPARFRASWAEFENLMIVAGDEAIGLLRLLPEGEALGLRDLQIVPARQRQGIGGWAVRQAQAIALQRGYARLQLRVYVENPARALYVRLGFAVESEAEGTLHMAWTPRPAVR</sequence>
<feature type="domain" description="N-acetyltransferase" evidence="1">
    <location>
        <begin position="9"/>
        <end position="153"/>
    </location>
</feature>
<dbReference type="Gene3D" id="3.40.630.30">
    <property type="match status" value="1"/>
</dbReference>
<evidence type="ECO:0000259" key="1">
    <source>
        <dbReference type="PROSITE" id="PS51186"/>
    </source>
</evidence>
<gene>
    <name evidence="2" type="ORF">H9645_12300</name>
</gene>
<evidence type="ECO:0000313" key="3">
    <source>
        <dbReference type="Proteomes" id="UP000647183"/>
    </source>
</evidence>
<protein>
    <submittedName>
        <fullName evidence="2">GNAT family N-acetyltransferase</fullName>
    </submittedName>
</protein>
<dbReference type="Proteomes" id="UP000647183">
    <property type="component" value="Unassembled WGS sequence"/>
</dbReference>
<dbReference type="EMBL" id="JACSQJ010000007">
    <property type="protein sequence ID" value="MBD7988810.1"/>
    <property type="molecule type" value="Genomic_DNA"/>
</dbReference>
<evidence type="ECO:0000313" key="2">
    <source>
        <dbReference type="EMBL" id="MBD7988810.1"/>
    </source>
</evidence>
<dbReference type="InterPro" id="IPR000182">
    <property type="entry name" value="GNAT_dom"/>
</dbReference>
<reference evidence="2 3" key="1">
    <citation type="submission" date="2020-08" db="EMBL/GenBank/DDBJ databases">
        <title>A Genomic Blueprint of the Chicken Gut Microbiome.</title>
        <authorList>
            <person name="Gilroy R."/>
            <person name="Ravi A."/>
            <person name="Getino M."/>
            <person name="Pursley I."/>
            <person name="Horton D.L."/>
            <person name="Alikhan N.-F."/>
            <person name="Baker D."/>
            <person name="Gharbi K."/>
            <person name="Hall N."/>
            <person name="Watson M."/>
            <person name="Adriaenssens E.M."/>
            <person name="Foster-Nyarko E."/>
            <person name="Jarju S."/>
            <person name="Secka A."/>
            <person name="Antonio M."/>
            <person name="Oren A."/>
            <person name="Chaudhuri R."/>
            <person name="La Ragione R.M."/>
            <person name="Hildebrand F."/>
            <person name="Pallen M.J."/>
        </authorList>
    </citation>
    <scope>NUCLEOTIDE SEQUENCE [LARGE SCALE GENOMIC DNA]</scope>
    <source>
        <strain evidence="2 3">Sa2BVA3</strain>
    </source>
</reference>
<accession>A0ABR8UL98</accession>
<dbReference type="CDD" id="cd04301">
    <property type="entry name" value="NAT_SF"/>
    <property type="match status" value="1"/>
</dbReference>
<dbReference type="PROSITE" id="PS51186">
    <property type="entry name" value="GNAT"/>
    <property type="match status" value="1"/>
</dbReference>
<name>A0ABR8UL98_9GAMM</name>
<comment type="caution">
    <text evidence="2">The sequence shown here is derived from an EMBL/GenBank/DDBJ whole genome shotgun (WGS) entry which is preliminary data.</text>
</comment>
<dbReference type="InterPro" id="IPR016181">
    <property type="entry name" value="Acyl_CoA_acyltransferase"/>
</dbReference>
<proteinExistence type="predicted"/>
<dbReference type="RefSeq" id="WP_191729974.1">
    <property type="nucleotide sequence ID" value="NZ_JACSQJ010000007.1"/>
</dbReference>
<dbReference type="SUPFAM" id="SSF55729">
    <property type="entry name" value="Acyl-CoA N-acyltransferases (Nat)"/>
    <property type="match status" value="1"/>
</dbReference>